<dbReference type="Proteomes" id="UP000095286">
    <property type="component" value="Unplaced"/>
</dbReference>
<accession>A0AC35TZ54</accession>
<sequence length="151" mass="16601">MLPTLYCSLFLILFLSSGGDGFSLTSLLNKKEQSYGVKGTFLCDGKGIEDVKVNLYDKDKFSMNDLLNRQNSDYKGRFSLYGSKKIIFDVVALVKIEHRCNTKGKDVKKIELTIPQKLISEGGVPKTFCDIGTVDLAKASSVSCLTNGTIV</sequence>
<organism evidence="1 2">
    <name type="scientific">Rhabditophanes sp. KR3021</name>
    <dbReference type="NCBI Taxonomy" id="114890"/>
    <lineage>
        <taxon>Eukaryota</taxon>
        <taxon>Metazoa</taxon>
        <taxon>Ecdysozoa</taxon>
        <taxon>Nematoda</taxon>
        <taxon>Chromadorea</taxon>
        <taxon>Rhabditida</taxon>
        <taxon>Tylenchina</taxon>
        <taxon>Panagrolaimomorpha</taxon>
        <taxon>Strongyloidoidea</taxon>
        <taxon>Alloionematidae</taxon>
        <taxon>Rhabditophanes</taxon>
    </lineage>
</organism>
<evidence type="ECO:0000313" key="2">
    <source>
        <dbReference type="WBParaSite" id="RSKR_0000605400.1"/>
    </source>
</evidence>
<reference evidence="2" key="1">
    <citation type="submission" date="2016-11" db="UniProtKB">
        <authorList>
            <consortium name="WormBaseParasite"/>
        </authorList>
    </citation>
    <scope>IDENTIFICATION</scope>
    <source>
        <strain evidence="2">KR3021</strain>
    </source>
</reference>
<protein>
    <submittedName>
        <fullName evidence="2">Transthyretin-like family-containing protein</fullName>
    </submittedName>
</protein>
<proteinExistence type="predicted"/>
<dbReference type="WBParaSite" id="RSKR_0000605400.1">
    <property type="protein sequence ID" value="RSKR_0000605400.1"/>
    <property type="gene ID" value="RSKR_0000605400"/>
</dbReference>
<name>A0AC35TZ54_9BILA</name>
<evidence type="ECO:0000313" key="1">
    <source>
        <dbReference type="Proteomes" id="UP000095286"/>
    </source>
</evidence>